<proteinExistence type="predicted"/>
<evidence type="ECO:0000313" key="2">
    <source>
        <dbReference type="Proteomes" id="UP000827260"/>
    </source>
</evidence>
<gene>
    <name evidence="1" type="ORF">HRTV-27_gp66</name>
</gene>
<organism evidence="1 2">
    <name type="scientific">Halorubrum tailed virus 27</name>
    <dbReference type="NCBI Taxonomy" id="2878008"/>
    <lineage>
        <taxon>Viruses</taxon>
        <taxon>Duplodnaviria</taxon>
        <taxon>Heunggongvirae</taxon>
        <taxon>Uroviricota</taxon>
        <taxon>Caudoviricetes</taxon>
        <taxon>Thumleimavirales</taxon>
        <taxon>Hafunaviridae</taxon>
        <taxon>Minorvirus</taxon>
        <taxon>Minorvirus thailandense</taxon>
        <taxon>Minorvirus HRTV27</taxon>
    </lineage>
</organism>
<dbReference type="Proteomes" id="UP000827260">
    <property type="component" value="Segment"/>
</dbReference>
<reference evidence="1" key="1">
    <citation type="submission" date="2021-05" db="EMBL/GenBank/DDBJ databases">
        <title>Diversity, taxonomy and evolution of archaeal viruses of the class Caudoviricetes.</title>
        <authorList>
            <person name="Liu Y."/>
            <person name="Demina T.A."/>
            <person name="Roux S."/>
            <person name="Aiewsakun P."/>
            <person name="Kazlauskas D."/>
            <person name="Simmonds P."/>
            <person name="Prangishvili D."/>
            <person name="Oksanen H.M."/>
            <person name="Krupovic M."/>
        </authorList>
    </citation>
    <scope>NUCLEOTIDE SEQUENCE</scope>
    <source>
        <strain evidence="1">HRTV-27/27</strain>
    </source>
</reference>
<protein>
    <submittedName>
        <fullName evidence="1">Uncharacterized protein</fullName>
    </submittedName>
</protein>
<keyword evidence="2" id="KW-1185">Reference proteome</keyword>
<evidence type="ECO:0000313" key="1">
    <source>
        <dbReference type="EMBL" id="UBF22759.1"/>
    </source>
</evidence>
<dbReference type="EMBL" id="MZ334522">
    <property type="protein sequence ID" value="UBF22759.1"/>
    <property type="molecule type" value="Genomic_DNA"/>
</dbReference>
<name>A0AAE8Y025_9CAUD</name>
<accession>A0AAE8Y025</accession>
<sequence>MPGGFFRTPDYHNQTTMKVTETSVSYSTKKQVDRFEPVEITGGVTATVEDGEDPEEVRAELYAGLRDEVDRRMLDVLLEHKMDADADDE</sequence>